<evidence type="ECO:0000313" key="2">
    <source>
        <dbReference type="EMBL" id="CAB4180508.1"/>
    </source>
</evidence>
<reference evidence="4" key="1">
    <citation type="submission" date="2020-05" db="EMBL/GenBank/DDBJ databases">
        <authorList>
            <person name="Chiriac C."/>
            <person name="Salcher M."/>
            <person name="Ghai R."/>
            <person name="Kavagutti S V."/>
        </authorList>
    </citation>
    <scope>NUCLEOTIDE SEQUENCE</scope>
</reference>
<dbReference type="EMBL" id="LR797505">
    <property type="protein sequence ID" value="CAB4221853.1"/>
    <property type="molecule type" value="Genomic_DNA"/>
</dbReference>
<name>A0A6J5T248_9CAUD</name>
<evidence type="ECO:0008006" key="5">
    <source>
        <dbReference type="Google" id="ProtNLM"/>
    </source>
</evidence>
<evidence type="ECO:0000313" key="1">
    <source>
        <dbReference type="EMBL" id="CAB4144932.1"/>
    </source>
</evidence>
<proteinExistence type="predicted"/>
<dbReference type="EMBL" id="LR796439">
    <property type="protein sequence ID" value="CAB4144932.1"/>
    <property type="molecule type" value="Genomic_DNA"/>
</dbReference>
<sequence length="612" mass="66220">MATEELVESAWGDMVPWEDFPQNDWDSATGSVPGGAFAIIEDRSDGKFRPVYQFESDLHRQLAAVRRVIGLNELTEAVTTALRVYIFGKGIEVGVRAAARKDVPPELVDDVKRIVDRFIETNGFINGLDTEIHQRSRDDGEACCPIERDGNDIVCEPIETVQLTEPMAGRSLEPWVSHTFGIDFESFVPSWSFGVLSDFKRPSRAKGYHVVYDGAGRDYEFFPPERFVHIKRNVPRSAKRGVSDWLAVLDRINRVGKLVRNLSHGAALQSAIAWIEEYAAGTPSSQIMGSGSPGIGGNVQNGRSGNRTERTVTYREGSILRVGIGKQYKPGPLGAERNAGFQVVEEMLERLIGTRWLMQYAMISGDPSNNNFASSLVAEAPFVKAREADQQFYGGAYKSLMWKVVRYAERLGWLDTRGIPCDRLEELIDITVDFTSPASRDRSQLVDQLVKEVALGATSLRTASVELGRDYEEEVAAGAAPAAAAGGGGFGGPIPGMGGDLSTATEGGDLVSAGGGEMSGLSARQFDRNTRAINKALEAFIAGGSRVIAKGTLTALGVPDAKAEEYLTDAADGAVDAPELSDTEQAAVGAALESVETTEEALQVLRSIRDYP</sequence>
<evidence type="ECO:0000313" key="3">
    <source>
        <dbReference type="EMBL" id="CAB4190706.1"/>
    </source>
</evidence>
<protein>
    <recommendedName>
        <fullName evidence="5">Portal protein</fullName>
    </recommendedName>
</protein>
<evidence type="ECO:0000313" key="4">
    <source>
        <dbReference type="EMBL" id="CAB4221853.1"/>
    </source>
</evidence>
<dbReference type="EMBL" id="LR797152">
    <property type="protein sequence ID" value="CAB4190706.1"/>
    <property type="molecule type" value="Genomic_DNA"/>
</dbReference>
<organism evidence="4">
    <name type="scientific">uncultured Caudovirales phage</name>
    <dbReference type="NCBI Taxonomy" id="2100421"/>
    <lineage>
        <taxon>Viruses</taxon>
        <taxon>Duplodnaviria</taxon>
        <taxon>Heunggongvirae</taxon>
        <taxon>Uroviricota</taxon>
        <taxon>Caudoviricetes</taxon>
        <taxon>Peduoviridae</taxon>
        <taxon>Maltschvirus</taxon>
        <taxon>Maltschvirus maltsch</taxon>
    </lineage>
</organism>
<accession>A0A6J5T248</accession>
<gene>
    <name evidence="2" type="ORF">UFOVP1045_40</name>
    <name evidence="3" type="ORF">UFOVP1194_94</name>
    <name evidence="4" type="ORF">UFOVP1641_90</name>
    <name evidence="1" type="ORF">UFOVP466_93</name>
</gene>
<dbReference type="EMBL" id="LR796996">
    <property type="protein sequence ID" value="CAB4180508.1"/>
    <property type="molecule type" value="Genomic_DNA"/>
</dbReference>